<comment type="caution">
    <text evidence="2">The sequence shown here is derived from an EMBL/GenBank/DDBJ whole genome shotgun (WGS) entry which is preliminary data.</text>
</comment>
<dbReference type="GO" id="GO:0008168">
    <property type="term" value="F:methyltransferase activity"/>
    <property type="evidence" value="ECO:0007669"/>
    <property type="project" value="UniProtKB-KW"/>
</dbReference>
<name>A0A6L9SGF7_9ACTN</name>
<protein>
    <submittedName>
        <fullName evidence="2">Methyltransferase domain-containing protein</fullName>
    </submittedName>
</protein>
<organism evidence="2 3">
    <name type="scientific">Phytoactinopolyspora halotolerans</name>
    <dbReference type="NCBI Taxonomy" id="1981512"/>
    <lineage>
        <taxon>Bacteria</taxon>
        <taxon>Bacillati</taxon>
        <taxon>Actinomycetota</taxon>
        <taxon>Actinomycetes</taxon>
        <taxon>Jiangellales</taxon>
        <taxon>Jiangellaceae</taxon>
        <taxon>Phytoactinopolyspora</taxon>
    </lineage>
</organism>
<evidence type="ECO:0000259" key="1">
    <source>
        <dbReference type="Pfam" id="PF13649"/>
    </source>
</evidence>
<accession>A0A6L9SGF7</accession>
<evidence type="ECO:0000313" key="2">
    <source>
        <dbReference type="EMBL" id="NEE03471.1"/>
    </source>
</evidence>
<dbReference type="AlphaFoldDB" id="A0A6L9SGF7"/>
<dbReference type="InterPro" id="IPR041698">
    <property type="entry name" value="Methyltransf_25"/>
</dbReference>
<dbReference type="GO" id="GO:0032259">
    <property type="term" value="P:methylation"/>
    <property type="evidence" value="ECO:0007669"/>
    <property type="project" value="UniProtKB-KW"/>
</dbReference>
<proteinExistence type="predicted"/>
<sequence length="268" mass="28260">MSQTHEQPTTRAFDAAAAGFQDLGRYLWEPIGAATVAATAPQPGERVLDACCGNGASAIPAAHRVGPDGLVDAVDLSAPMIDELNALAGDLPQLRSHHADATTWPADGYDTVQSALGIFFFPDMAVGTEWLIGRARPNGRVGLTIWRDGAMEAAGHHLHAAIAQVTGTEPPKRPQHPIFAINKADAYRSWLVERGLTDVDIATHELRLPMTPDIAWLVITGSGFVGALSALSPADVDAVRDAYLTSLSEQKVDELDATTLIGTGTTPG</sequence>
<dbReference type="CDD" id="cd02440">
    <property type="entry name" value="AdoMet_MTases"/>
    <property type="match status" value="1"/>
</dbReference>
<keyword evidence="2" id="KW-0489">Methyltransferase</keyword>
<dbReference type="SUPFAM" id="SSF53335">
    <property type="entry name" value="S-adenosyl-L-methionine-dependent methyltransferases"/>
    <property type="match status" value="1"/>
</dbReference>
<keyword evidence="3" id="KW-1185">Reference proteome</keyword>
<dbReference type="RefSeq" id="WP_163743152.1">
    <property type="nucleotide sequence ID" value="NZ_JAAGOA010000022.1"/>
</dbReference>
<dbReference type="InterPro" id="IPR029063">
    <property type="entry name" value="SAM-dependent_MTases_sf"/>
</dbReference>
<dbReference type="Proteomes" id="UP000475214">
    <property type="component" value="Unassembled WGS sequence"/>
</dbReference>
<dbReference type="Gene3D" id="3.40.50.150">
    <property type="entry name" value="Vaccinia Virus protein VP39"/>
    <property type="match status" value="1"/>
</dbReference>
<gene>
    <name evidence="2" type="ORF">G1H10_25220</name>
</gene>
<evidence type="ECO:0000313" key="3">
    <source>
        <dbReference type="Proteomes" id="UP000475214"/>
    </source>
</evidence>
<feature type="domain" description="Methyltransferase" evidence="1">
    <location>
        <begin position="47"/>
        <end position="123"/>
    </location>
</feature>
<reference evidence="2 3" key="1">
    <citation type="submission" date="2020-02" db="EMBL/GenBank/DDBJ databases">
        <authorList>
            <person name="Li X.-J."/>
            <person name="Han X.-M."/>
        </authorList>
    </citation>
    <scope>NUCLEOTIDE SEQUENCE [LARGE SCALE GENOMIC DNA]</scope>
    <source>
        <strain evidence="2 3">CCTCC AB 2017055</strain>
    </source>
</reference>
<dbReference type="EMBL" id="JAAGOA010000022">
    <property type="protein sequence ID" value="NEE03471.1"/>
    <property type="molecule type" value="Genomic_DNA"/>
</dbReference>
<keyword evidence="2" id="KW-0808">Transferase</keyword>
<dbReference type="Pfam" id="PF13649">
    <property type="entry name" value="Methyltransf_25"/>
    <property type="match status" value="1"/>
</dbReference>